<evidence type="ECO:0000256" key="6">
    <source>
        <dbReference type="ARBA" id="ARBA00022989"/>
    </source>
</evidence>
<keyword evidence="8 10" id="KW-0472">Membrane</keyword>
<dbReference type="EMBL" id="WNYA01000003">
    <property type="protein sequence ID" value="KAG8580405.1"/>
    <property type="molecule type" value="Genomic_DNA"/>
</dbReference>
<evidence type="ECO:0000256" key="9">
    <source>
        <dbReference type="ARBA" id="ARBA00023180"/>
    </source>
</evidence>
<evidence type="ECO:0000256" key="5">
    <source>
        <dbReference type="ARBA" id="ARBA00022968"/>
    </source>
</evidence>
<sequence>MAGCGRDRNFKNVKVGYGFVIIFGISMIIFHCYNARRQSYKIPTLSWTLQPSEKEWRELLQMVHNVNVSEKNGSQGENHGSRACQPIKNIFFLKTHKTASSSIMNILFRYGESRNLEFAFPIKIHHFNYSSFFSTLSVFGFPARKRQPYNIMCHHMRFSLPQVEEVMPNNTFYFTILRNPVTLMESSFAYFRESPCFTRARNLETFLSNPSRFCQKDLSNSGYAKNVMTFDLGFNHFGPDFPKNIKLLTQTVDIIFDLVLITEYFDESLVLLKDALCWTLNDVLSFPLNARSDRSRRILSRETQESIKRWNQLDWKLYVYFNNSFWNRVEKFGRERMKKEVEELRKRRAQISKKCLYNQADPNQLNDESLIPYQSGSARVLGYNLKPALKKHEQELCDRLVVPELQYSEYLFTKQLKRATP</sequence>
<keyword evidence="9" id="KW-0325">Glycoprotein</keyword>
<comment type="similarity">
    <text evidence="2">Belongs to the galactose-3-O-sulfotransferase family.</text>
</comment>
<evidence type="ECO:0000256" key="1">
    <source>
        <dbReference type="ARBA" id="ARBA00004323"/>
    </source>
</evidence>
<dbReference type="GO" id="GO:0001733">
    <property type="term" value="F:galactosylceramide sulfotransferase activity"/>
    <property type="evidence" value="ECO:0007669"/>
    <property type="project" value="InterPro"/>
</dbReference>
<name>A0AAV7C604_ENGPU</name>
<keyword evidence="4 10" id="KW-0812">Transmembrane</keyword>
<keyword evidence="6 10" id="KW-1133">Transmembrane helix</keyword>
<accession>A0AAV7C604</accession>
<evidence type="ECO:0000256" key="2">
    <source>
        <dbReference type="ARBA" id="ARBA00008124"/>
    </source>
</evidence>
<evidence type="ECO:0000256" key="7">
    <source>
        <dbReference type="ARBA" id="ARBA00023034"/>
    </source>
</evidence>
<keyword evidence="3" id="KW-0808">Transferase</keyword>
<dbReference type="InterPro" id="IPR009729">
    <property type="entry name" value="Gal-3-0_sulfotransfrase"/>
</dbReference>
<dbReference type="Pfam" id="PF06990">
    <property type="entry name" value="Gal-3-0_sulfotr"/>
    <property type="match status" value="1"/>
</dbReference>
<comment type="subcellular location">
    <subcellularLocation>
        <location evidence="1">Golgi apparatus membrane</location>
        <topology evidence="1">Single-pass type II membrane protein</topology>
    </subcellularLocation>
</comment>
<dbReference type="Proteomes" id="UP000824782">
    <property type="component" value="Unassembled WGS sequence"/>
</dbReference>
<dbReference type="PANTHER" id="PTHR14647">
    <property type="entry name" value="GALACTOSE-3-O-SULFOTRANSFERASE"/>
    <property type="match status" value="1"/>
</dbReference>
<organism evidence="11 12">
    <name type="scientific">Engystomops pustulosus</name>
    <name type="common">Tungara frog</name>
    <name type="synonym">Physalaemus pustulosus</name>
    <dbReference type="NCBI Taxonomy" id="76066"/>
    <lineage>
        <taxon>Eukaryota</taxon>
        <taxon>Metazoa</taxon>
        <taxon>Chordata</taxon>
        <taxon>Craniata</taxon>
        <taxon>Vertebrata</taxon>
        <taxon>Euteleostomi</taxon>
        <taxon>Amphibia</taxon>
        <taxon>Batrachia</taxon>
        <taxon>Anura</taxon>
        <taxon>Neobatrachia</taxon>
        <taxon>Hyloidea</taxon>
        <taxon>Leptodactylidae</taxon>
        <taxon>Leiuperinae</taxon>
        <taxon>Engystomops</taxon>
    </lineage>
</organism>
<evidence type="ECO:0000256" key="4">
    <source>
        <dbReference type="ARBA" id="ARBA00022692"/>
    </source>
</evidence>
<keyword evidence="12" id="KW-1185">Reference proteome</keyword>
<keyword evidence="7" id="KW-0333">Golgi apparatus</keyword>
<dbReference type="InterPro" id="IPR027417">
    <property type="entry name" value="P-loop_NTPase"/>
</dbReference>
<dbReference type="GO" id="GO:0009247">
    <property type="term" value="P:glycolipid biosynthetic process"/>
    <property type="evidence" value="ECO:0007669"/>
    <property type="project" value="InterPro"/>
</dbReference>
<dbReference type="PANTHER" id="PTHR14647:SF62">
    <property type="entry name" value="GALACTOSE-3-O-SULFOTRANSFERASE 2"/>
    <property type="match status" value="1"/>
</dbReference>
<evidence type="ECO:0000313" key="11">
    <source>
        <dbReference type="EMBL" id="KAG8580405.1"/>
    </source>
</evidence>
<evidence type="ECO:0008006" key="13">
    <source>
        <dbReference type="Google" id="ProtNLM"/>
    </source>
</evidence>
<dbReference type="GO" id="GO:0000139">
    <property type="term" value="C:Golgi membrane"/>
    <property type="evidence" value="ECO:0007669"/>
    <property type="project" value="UniProtKB-SubCell"/>
</dbReference>
<dbReference type="Gene3D" id="3.40.50.300">
    <property type="entry name" value="P-loop containing nucleotide triphosphate hydrolases"/>
    <property type="match status" value="1"/>
</dbReference>
<gene>
    <name evidence="11" type="ORF">GDO81_007288</name>
</gene>
<evidence type="ECO:0000313" key="12">
    <source>
        <dbReference type="Proteomes" id="UP000824782"/>
    </source>
</evidence>
<dbReference type="SUPFAM" id="SSF52540">
    <property type="entry name" value="P-loop containing nucleoside triphosphate hydrolases"/>
    <property type="match status" value="1"/>
</dbReference>
<evidence type="ECO:0000256" key="8">
    <source>
        <dbReference type="ARBA" id="ARBA00023136"/>
    </source>
</evidence>
<protein>
    <recommendedName>
        <fullName evidence="13">Galactose-3-O-sulfotransferase 2</fullName>
    </recommendedName>
</protein>
<proteinExistence type="inferred from homology"/>
<dbReference type="AlphaFoldDB" id="A0AAV7C604"/>
<keyword evidence="5" id="KW-0735">Signal-anchor</keyword>
<reference evidence="11" key="1">
    <citation type="thesis" date="2020" institute="ProQuest LLC" country="789 East Eisenhower Parkway, Ann Arbor, MI, USA">
        <title>Comparative Genomics and Chromosome Evolution.</title>
        <authorList>
            <person name="Mudd A.B."/>
        </authorList>
    </citation>
    <scope>NUCLEOTIDE SEQUENCE</scope>
    <source>
        <strain evidence="11">237g6f4</strain>
        <tissue evidence="11">Blood</tissue>
    </source>
</reference>
<evidence type="ECO:0000256" key="10">
    <source>
        <dbReference type="SAM" id="Phobius"/>
    </source>
</evidence>
<evidence type="ECO:0000256" key="3">
    <source>
        <dbReference type="ARBA" id="ARBA00022679"/>
    </source>
</evidence>
<feature type="transmembrane region" description="Helical" evidence="10">
    <location>
        <begin position="15"/>
        <end position="33"/>
    </location>
</feature>
<comment type="caution">
    <text evidence="11">The sequence shown here is derived from an EMBL/GenBank/DDBJ whole genome shotgun (WGS) entry which is preliminary data.</text>
</comment>